<protein>
    <recommendedName>
        <fullName evidence="1">Glyoxalase</fullName>
    </recommendedName>
</protein>
<accession>A0A370CHI0</accession>
<organism evidence="2 3">
    <name type="scientific">Candidatus Aquirickettsiella gammari</name>
    <dbReference type="NCBI Taxonomy" id="2016198"/>
    <lineage>
        <taxon>Bacteria</taxon>
        <taxon>Pseudomonadati</taxon>
        <taxon>Pseudomonadota</taxon>
        <taxon>Gammaproteobacteria</taxon>
        <taxon>Legionellales</taxon>
        <taxon>Coxiellaceae</taxon>
        <taxon>Candidatus Aquirickettsiella</taxon>
    </lineage>
</organism>
<keyword evidence="3" id="KW-1185">Reference proteome</keyword>
<comment type="catalytic activity">
    <reaction evidence="1">
        <text>glyoxal + H2O = glycolate + H(+)</text>
        <dbReference type="Rhea" id="RHEA:51672"/>
        <dbReference type="ChEBI" id="CHEBI:15377"/>
        <dbReference type="ChEBI" id="CHEBI:15378"/>
        <dbReference type="ChEBI" id="CHEBI:29805"/>
        <dbReference type="ChEBI" id="CHEBI:34779"/>
    </reaction>
</comment>
<dbReference type="AlphaFoldDB" id="A0A370CHI0"/>
<dbReference type="PANTHER" id="PTHR10224">
    <property type="entry name" value="ES1 PROTEIN HOMOLOG, MITOCHONDRIAL"/>
    <property type="match status" value="1"/>
</dbReference>
<dbReference type="PANTHER" id="PTHR10224:SF12">
    <property type="entry name" value="GLYOXALASE ELBB"/>
    <property type="match status" value="1"/>
</dbReference>
<dbReference type="InterPro" id="IPR029062">
    <property type="entry name" value="Class_I_gatase-like"/>
</dbReference>
<dbReference type="NCBIfam" id="NF008747">
    <property type="entry name" value="PRK11780.1"/>
    <property type="match status" value="1"/>
</dbReference>
<dbReference type="InterPro" id="IPR026041">
    <property type="entry name" value="ElbB"/>
</dbReference>
<name>A0A370CHI0_9COXI</name>
<proteinExistence type="inferred from homology"/>
<reference evidence="2 3" key="2">
    <citation type="journal article" date="2018" name="J. Invertebr. Pathol.">
        <title>'Candidatus Aquirickettsiella gammari' (Gammaproteobacteria: Legionellales: Coxiellaceae): A bacterial pathogen of the freshwater crustacean Gammarus fossarum (Malacostraca: Amphipoda).</title>
        <authorList>
            <person name="Bojko J."/>
            <person name="Dunn A.M."/>
            <person name="Stebbing P.D."/>
            <person name="van Aerle R."/>
            <person name="Bacela-Spychalska K."/>
            <person name="Bean T.P."/>
            <person name="Urrutia A."/>
            <person name="Stentiford G.D."/>
        </authorList>
    </citation>
    <scope>NUCLEOTIDE SEQUENCE [LARGE SCALE GENOMIC DNA]</scope>
    <source>
        <strain evidence="2">RA15029</strain>
    </source>
</reference>
<dbReference type="EMBL" id="NMOS02000028">
    <property type="protein sequence ID" value="RDH39894.1"/>
    <property type="molecule type" value="Genomic_DNA"/>
</dbReference>
<evidence type="ECO:0000256" key="1">
    <source>
        <dbReference type="PIRNR" id="PIRNR006320"/>
    </source>
</evidence>
<dbReference type="SUPFAM" id="SSF52317">
    <property type="entry name" value="Class I glutamine amidotransferase-like"/>
    <property type="match status" value="1"/>
</dbReference>
<comment type="function">
    <text evidence="1">Displays glyoxalase activity, catalyzing the conversion of glyoxal to glycolate.</text>
</comment>
<dbReference type="GO" id="GO:0016829">
    <property type="term" value="F:lyase activity"/>
    <property type="evidence" value="ECO:0007669"/>
    <property type="project" value="UniProtKB-UniRule"/>
</dbReference>
<dbReference type="Proteomes" id="UP000226429">
    <property type="component" value="Unassembled WGS sequence"/>
</dbReference>
<dbReference type="Gene3D" id="3.40.50.880">
    <property type="match status" value="1"/>
</dbReference>
<reference evidence="2 3" key="1">
    <citation type="journal article" date="2017" name="Int. J. Syst. Evol. Microbiol.">
        <title>Aquarickettsiella crustaci n. gen. n. sp. (Gammaproteobacteria: Legionellales: Coxiellaceae); a bacterial pathogen of the freshwater crustacean: Gammarus fossarum (Malacostraca: Amphipoda).</title>
        <authorList>
            <person name="Bojko J."/>
            <person name="Dunn A.M."/>
            <person name="Stebbing P.D."/>
            <person name="Van Aerle R."/>
            <person name="Bacela-Spychalska K."/>
            <person name="Bean T.P."/>
            <person name="Stentiford G.D."/>
        </authorList>
    </citation>
    <scope>NUCLEOTIDE SEQUENCE [LARGE SCALE GENOMIC DNA]</scope>
    <source>
        <strain evidence="2">RA15029</strain>
    </source>
</reference>
<comment type="similarity">
    <text evidence="1">Belongs to the peptidase C56 family.</text>
</comment>
<keyword evidence="1" id="KW-0456">Lyase</keyword>
<comment type="caution">
    <text evidence="2">The sequence shown here is derived from an EMBL/GenBank/DDBJ whole genome shotgun (WGS) entry which is preliminary data.</text>
</comment>
<evidence type="ECO:0000313" key="3">
    <source>
        <dbReference type="Proteomes" id="UP000226429"/>
    </source>
</evidence>
<evidence type="ECO:0000313" key="2">
    <source>
        <dbReference type="EMBL" id="RDH39894.1"/>
    </source>
</evidence>
<sequence>MQKQNIAVILSGCGALDGSEVHESVLTLLALDRAGLHYQCLAPNINQTRVVNMADGKTLADTKRNVLQESARIARGKIKDVALANPVEYTGIIFPGGFGAALNLCNFGLNKENYTLQTDVFKFAKAIVDAKKPAGFICIAPVLAPKLYAPGIKITIGNDKATADLLEKLGAQHIPCMADHCVVDKANKLVSTPAYMLAHSINEVAMGIDCLVKELSLMLNA</sequence>
<dbReference type="PIRSF" id="PIRSF006320">
    <property type="entry name" value="Elb2"/>
    <property type="match status" value="1"/>
</dbReference>
<gene>
    <name evidence="2" type="ORF">CFE62_006620</name>
</gene>